<evidence type="ECO:0000256" key="2">
    <source>
        <dbReference type="ARBA" id="ARBA00015369"/>
    </source>
</evidence>
<dbReference type="GO" id="GO:0006896">
    <property type="term" value="P:Golgi to vacuole transport"/>
    <property type="evidence" value="ECO:0007669"/>
    <property type="project" value="TreeGrafter"/>
</dbReference>
<comment type="function">
    <text evidence="11">Functions as a sorting receptor in the Golgi compartment required for the intracellular sorting and delivery of soluble vacuolar proteins, like carboxypeptidase Y (CPY) and proteinase A. Executes multiple rounds of sorting by cycling between the late Golgi and a prevacuolar endosome-like compartment.</text>
</comment>
<evidence type="ECO:0000256" key="1">
    <source>
        <dbReference type="ARBA" id="ARBA00004198"/>
    </source>
</evidence>
<dbReference type="GO" id="GO:0016787">
    <property type="term" value="F:hydrolase activity"/>
    <property type="evidence" value="ECO:0007669"/>
    <property type="project" value="UniProtKB-KW"/>
</dbReference>
<dbReference type="Gene3D" id="3.30.60.270">
    <property type="match status" value="2"/>
</dbReference>
<feature type="domain" description="VPS10" evidence="19">
    <location>
        <begin position="720"/>
        <end position="1351"/>
    </location>
</feature>
<dbReference type="OrthoDB" id="443634at2759"/>
<proteinExistence type="predicted"/>
<keyword evidence="10" id="KW-0325">Glycoprotein</keyword>
<keyword evidence="20" id="KW-0378">Hydrolase</keyword>
<dbReference type="HOGENOM" id="CLU_000700_0_0_1"/>
<evidence type="ECO:0000256" key="6">
    <source>
        <dbReference type="ARBA" id="ARBA00022989"/>
    </source>
</evidence>
<reference evidence="20 21" key="1">
    <citation type="journal article" date="2012" name="Science">
        <title>The Paleozoic origin of enzymatic lignin decomposition reconstructed from 31 fungal genomes.</title>
        <authorList>
            <person name="Floudas D."/>
            <person name="Binder M."/>
            <person name="Riley R."/>
            <person name="Barry K."/>
            <person name="Blanchette R.A."/>
            <person name="Henrissat B."/>
            <person name="Martinez A.T."/>
            <person name="Otillar R."/>
            <person name="Spatafora J.W."/>
            <person name="Yadav J.S."/>
            <person name="Aerts A."/>
            <person name="Benoit I."/>
            <person name="Boyd A."/>
            <person name="Carlson A."/>
            <person name="Copeland A."/>
            <person name="Coutinho P.M."/>
            <person name="de Vries R.P."/>
            <person name="Ferreira P."/>
            <person name="Findley K."/>
            <person name="Foster B."/>
            <person name="Gaskell J."/>
            <person name="Glotzer D."/>
            <person name="Gorecki P."/>
            <person name="Heitman J."/>
            <person name="Hesse C."/>
            <person name="Hori C."/>
            <person name="Igarashi K."/>
            <person name="Jurgens J.A."/>
            <person name="Kallen N."/>
            <person name="Kersten P."/>
            <person name="Kohler A."/>
            <person name="Kuees U."/>
            <person name="Kumar T.K.A."/>
            <person name="Kuo A."/>
            <person name="LaButti K."/>
            <person name="Larrondo L.F."/>
            <person name="Lindquist E."/>
            <person name="Ling A."/>
            <person name="Lombard V."/>
            <person name="Lucas S."/>
            <person name="Lundell T."/>
            <person name="Martin R."/>
            <person name="McLaughlin D.J."/>
            <person name="Morgenstern I."/>
            <person name="Morin E."/>
            <person name="Murat C."/>
            <person name="Nagy L.G."/>
            <person name="Nolan M."/>
            <person name="Ohm R.A."/>
            <person name="Patyshakuliyeva A."/>
            <person name="Rokas A."/>
            <person name="Ruiz-Duenas F.J."/>
            <person name="Sabat G."/>
            <person name="Salamov A."/>
            <person name="Samejima M."/>
            <person name="Schmutz J."/>
            <person name="Slot J.C."/>
            <person name="St John F."/>
            <person name="Stenlid J."/>
            <person name="Sun H."/>
            <person name="Sun S."/>
            <person name="Syed K."/>
            <person name="Tsang A."/>
            <person name="Wiebenga A."/>
            <person name="Young D."/>
            <person name="Pisabarro A."/>
            <person name="Eastwood D.C."/>
            <person name="Martin F."/>
            <person name="Cullen D."/>
            <person name="Grigoriev I.V."/>
            <person name="Hibbett D.S."/>
        </authorList>
    </citation>
    <scope>NUCLEOTIDE SEQUENCE [LARGE SCALE GENOMIC DNA]</scope>
    <source>
        <strain evidence="20 21">DJM-731 SS1</strain>
    </source>
</reference>
<dbReference type="InterPro" id="IPR031778">
    <property type="entry name" value="Sortilin_N"/>
</dbReference>
<evidence type="ECO:0000256" key="10">
    <source>
        <dbReference type="ARBA" id="ARBA00023180"/>
    </source>
</evidence>
<evidence type="ECO:0000256" key="12">
    <source>
        <dbReference type="ARBA" id="ARBA00031250"/>
    </source>
</evidence>
<feature type="signal peptide" evidence="18">
    <location>
        <begin position="1"/>
        <end position="25"/>
    </location>
</feature>
<evidence type="ECO:0000256" key="5">
    <source>
        <dbReference type="ARBA" id="ARBA00022737"/>
    </source>
</evidence>
<evidence type="ECO:0000256" key="3">
    <source>
        <dbReference type="ARBA" id="ARBA00022692"/>
    </source>
</evidence>
<feature type="transmembrane region" description="Helical" evidence="17">
    <location>
        <begin position="1354"/>
        <end position="1376"/>
    </location>
</feature>
<dbReference type="PANTHER" id="PTHR12106">
    <property type="entry name" value="SORTILIN RELATED"/>
    <property type="match status" value="1"/>
</dbReference>
<dbReference type="Pfam" id="PF15902">
    <property type="entry name" value="Sortilin-Vps10"/>
    <property type="match status" value="2"/>
</dbReference>
<dbReference type="InterPro" id="IPR015943">
    <property type="entry name" value="WD40/YVTN_repeat-like_dom_sf"/>
</dbReference>
<feature type="chain" id="PRO_5004067515" description="Vacuolar protein sorting/targeting protein 10" evidence="18">
    <location>
        <begin position="26"/>
        <end position="1462"/>
    </location>
</feature>
<keyword evidence="5" id="KW-0677">Repeat</keyword>
<keyword evidence="6 17" id="KW-1133">Transmembrane helix</keyword>
<dbReference type="FunFam" id="2.10.70.80:FF:000001">
    <property type="entry name" value="Sortilin-related VPS10 domain-containing receptor 1"/>
    <property type="match status" value="1"/>
</dbReference>
<keyword evidence="9" id="KW-0675">Receptor</keyword>
<dbReference type="Gene3D" id="2.10.70.80">
    <property type="match status" value="2"/>
</dbReference>
<dbReference type="PANTHER" id="PTHR12106:SF27">
    <property type="entry name" value="SORTILIN-RELATED RECEPTOR"/>
    <property type="match status" value="1"/>
</dbReference>
<dbReference type="Proteomes" id="UP000030653">
    <property type="component" value="Unassembled WGS sequence"/>
</dbReference>
<evidence type="ECO:0000256" key="13">
    <source>
        <dbReference type="ARBA" id="ARBA00031354"/>
    </source>
</evidence>
<dbReference type="SUPFAM" id="SSF110296">
    <property type="entry name" value="Oligoxyloglucan reducing end-specific cellobiohydrolase"/>
    <property type="match status" value="2"/>
</dbReference>
<evidence type="ECO:0000256" key="14">
    <source>
        <dbReference type="ARBA" id="ARBA00031902"/>
    </source>
</evidence>
<feature type="region of interest" description="Disordered" evidence="16">
    <location>
        <begin position="1041"/>
        <end position="1060"/>
    </location>
</feature>
<evidence type="ECO:0000256" key="8">
    <source>
        <dbReference type="ARBA" id="ARBA00023136"/>
    </source>
</evidence>
<keyword evidence="8 17" id="KW-0472">Membrane</keyword>
<evidence type="ECO:0000259" key="19">
    <source>
        <dbReference type="SMART" id="SM00602"/>
    </source>
</evidence>
<name>M5G6S6_DACPD</name>
<dbReference type="GO" id="GO:0005794">
    <property type="term" value="C:Golgi apparatus"/>
    <property type="evidence" value="ECO:0007669"/>
    <property type="project" value="UniProtKB-SubCell"/>
</dbReference>
<dbReference type="GO" id="GO:0016020">
    <property type="term" value="C:membrane"/>
    <property type="evidence" value="ECO:0007669"/>
    <property type="project" value="InterPro"/>
</dbReference>
<dbReference type="SMART" id="SM00602">
    <property type="entry name" value="VPS10"/>
    <property type="match status" value="2"/>
</dbReference>
<evidence type="ECO:0000256" key="17">
    <source>
        <dbReference type="SAM" id="Phobius"/>
    </source>
</evidence>
<dbReference type="STRING" id="1858805.M5G6S6"/>
<sequence>MAGPLAQLRVTLFLLVLLFPLTTRADIPLVTLSYFSTLPSKLFYFDDSTSVLWHDTANGIVFVSEDEGKSWTQSTDIPEGEAAMLVEHPFDTKVAFMLSRKYTHYRTINRGKTWQTFETPIPPALTSTPLSFHATEPGYVLFHGTRCENTGIWWGRECHDEAYYSLDQFSDDLKLLLTPITRCVFARSTKDFLTAPERQVLCVGIDVESSEGHAVESSRLYTSEDFFDTDGQIVNFGRGKQGRGVVALGVVSKFIVVALKDLVNPDSGEMVLYVSVDAQNWAHARFPHGSGRLLENAYTIVESTTHSLAVDVLTHSRSTVGTLFVSNSNGTFFVRSLQNTNRNAEGFVDYEEIVGVEGVGLANFVANAEEVDGRGQEKQLRTVITFDDGSSWDRLPLPTDLRGNEIACPNENCTLHLHSVSTPHNLGRIFSSPAPGFVMGVGSVGDYLLPYEECDTFLSSDAGLHWKRVAQNANMYEFGGQGSIIVIVDDEDYTDHVLYSYDSGTTWHDLKFGVNIRARGLTTVPDSTSQKFLLLGTLSRKDQNDDGRHVSVFLDFAPLQKRQCGASDFEKWYARTAKGHECVMGHKQYYNRRKADADCYVGHKFEDPIEFEENCACTAYDYECDYNFVSMCGNCVAAGPEPIPSGVCTTGRESEQYQGSSGYRLIPGNTCDKKLPGAVVKDEKVLKDCSNAAVPEGEATHQTFQFPAPILQHFYFKNSPTILVQLEDHTVWQSPNEGYSWTQLHPDLRFLAIYMHAYSDDRAYIITDSRKVLYTTSTGRDWYELETPTDVNTFRVALLQFHPTRRDWIIWTGQQDCNVPGGGTSCRTTAHYSQDNGRRWYEIENYVKQCTWGRDKNLKIDERLIVCESFAIKSGNMRLFGLENPLQLVAGRDLYSQKVKLFDNVVGLAKFSEYMIVAELGAQNTLDLQVSLDGKTFATGLFPAEYKLDNHAYTILESSTDSVFLHVTMSTQWGAEYGSILKSNSNGTYYGVSLDYANRNDAGYVDFEKNQGLDGIAVANVLTNPDEALLTGKKRLQTRITHNDGGSWKPIPPPSKDSLGQPYDCTSTKCTLNIHGYTERRDARATYSSPAATGLMMAVGSVGEALASYTESDIFLTRDAGFTWEEVHKDAHMWEFGDSGSLLVIVNDEKATDYVLFTTDEGLNWREYHFGDTVRINTLVNAPSDTSRKFLMFGESSTQGTVAIHLDFTQLTKKQCKFDIEDQNNDDFELWSPSEEREEQCLFGRQVAYYRRLRDRNCYIGDMKPPGRLVHNCICKRSDFECEFNHRRNDAGECVLVAGAEPLPSSMADQCMNGEEFWYDRTAYRKIPFSTCEGGEQLNLGKRHDCPGLQGKSFFFWLSVIVLPAGLVSLLAYWFYKRSGHMKGTIRLPDGMTRPSLSTDAGLVDTIASVPWYLLGLATVAITAIENIRIPWLSGLFRSRRGYRTVAVDEDAQVLRFEDEES</sequence>
<keyword evidence="7" id="KW-0333">Golgi apparatus</keyword>
<gene>
    <name evidence="20" type="ORF">DACRYDRAFT_21308</name>
</gene>
<comment type="subcellular location">
    <subcellularLocation>
        <location evidence="1">Golgi apparatus</location>
        <location evidence="1">trans-Golgi network membrane</location>
    </subcellularLocation>
    <subcellularLocation>
        <location evidence="15">Prevacuolar compartment membrane</location>
    </subcellularLocation>
</comment>
<dbReference type="InterPro" id="IPR050310">
    <property type="entry name" value="VPS10-sortilin"/>
</dbReference>
<evidence type="ECO:0000256" key="11">
    <source>
        <dbReference type="ARBA" id="ARBA00025569"/>
    </source>
</evidence>
<feature type="domain" description="VPS10" evidence="19">
    <location>
        <begin position="50"/>
        <end position="694"/>
    </location>
</feature>
<dbReference type="InterPro" id="IPR031777">
    <property type="entry name" value="Sortilin_C"/>
</dbReference>
<keyword evidence="3 17" id="KW-0812">Transmembrane</keyword>
<dbReference type="Gene3D" id="2.130.10.10">
    <property type="entry name" value="YVTN repeat-like/Quinoprotein amine dehydrogenase"/>
    <property type="match status" value="1"/>
</dbReference>
<evidence type="ECO:0000256" key="7">
    <source>
        <dbReference type="ARBA" id="ARBA00023034"/>
    </source>
</evidence>
<evidence type="ECO:0000256" key="15">
    <source>
        <dbReference type="ARBA" id="ARBA00046293"/>
    </source>
</evidence>
<evidence type="ECO:0000256" key="9">
    <source>
        <dbReference type="ARBA" id="ARBA00023170"/>
    </source>
</evidence>
<organism evidence="20 21">
    <name type="scientific">Dacryopinax primogenitus (strain DJM 731)</name>
    <name type="common">Brown rot fungus</name>
    <dbReference type="NCBI Taxonomy" id="1858805"/>
    <lineage>
        <taxon>Eukaryota</taxon>
        <taxon>Fungi</taxon>
        <taxon>Dikarya</taxon>
        <taxon>Basidiomycota</taxon>
        <taxon>Agaricomycotina</taxon>
        <taxon>Dacrymycetes</taxon>
        <taxon>Dacrymycetales</taxon>
        <taxon>Dacrymycetaceae</taxon>
        <taxon>Dacryopinax</taxon>
    </lineage>
</organism>
<evidence type="ECO:0000313" key="21">
    <source>
        <dbReference type="Proteomes" id="UP000030653"/>
    </source>
</evidence>
<keyword evidence="4 18" id="KW-0732">Signal</keyword>
<protein>
    <recommendedName>
        <fullName evidence="2">Vacuolar protein sorting/targeting protein 10</fullName>
    </recommendedName>
    <alternativeName>
        <fullName evidence="13">Carboxypeptidase Y receptor</fullName>
    </alternativeName>
    <alternativeName>
        <fullName evidence="12 14">Sortilin VPS10</fullName>
    </alternativeName>
</protein>
<dbReference type="RefSeq" id="XP_040630804.1">
    <property type="nucleotide sequence ID" value="XM_040772333.1"/>
</dbReference>
<dbReference type="GO" id="GO:0006895">
    <property type="term" value="P:Golgi to endosome transport"/>
    <property type="evidence" value="ECO:0007669"/>
    <property type="project" value="TreeGrafter"/>
</dbReference>
<dbReference type="OMA" id="ATMSEFI"/>
<evidence type="ECO:0000256" key="4">
    <source>
        <dbReference type="ARBA" id="ARBA00022729"/>
    </source>
</evidence>
<accession>M5G6S6</accession>
<dbReference type="GO" id="GO:0006623">
    <property type="term" value="P:protein targeting to vacuole"/>
    <property type="evidence" value="ECO:0007669"/>
    <property type="project" value="TreeGrafter"/>
</dbReference>
<dbReference type="GeneID" id="63687395"/>
<evidence type="ECO:0000256" key="18">
    <source>
        <dbReference type="SAM" id="SignalP"/>
    </source>
</evidence>
<keyword evidence="21" id="KW-1185">Reference proteome</keyword>
<dbReference type="Pfam" id="PF15901">
    <property type="entry name" value="Sortilin_C"/>
    <property type="match status" value="2"/>
</dbReference>
<dbReference type="EMBL" id="JH795859">
    <property type="protein sequence ID" value="EJU03910.1"/>
    <property type="molecule type" value="Genomic_DNA"/>
</dbReference>
<dbReference type="InterPro" id="IPR006581">
    <property type="entry name" value="VPS10"/>
</dbReference>
<dbReference type="GO" id="GO:0005829">
    <property type="term" value="C:cytosol"/>
    <property type="evidence" value="ECO:0007669"/>
    <property type="project" value="GOC"/>
</dbReference>
<evidence type="ECO:0000313" key="20">
    <source>
        <dbReference type="EMBL" id="EJU03910.1"/>
    </source>
</evidence>
<evidence type="ECO:0000256" key="16">
    <source>
        <dbReference type="SAM" id="MobiDB-lite"/>
    </source>
</evidence>